<dbReference type="Proteomes" id="UP000886607">
    <property type="component" value="Unassembled WGS sequence"/>
</dbReference>
<dbReference type="InterPro" id="IPR016181">
    <property type="entry name" value="Acyl_CoA_acyltransferase"/>
</dbReference>
<dbReference type="RefSeq" id="WP_226996691.1">
    <property type="nucleotide sequence ID" value="NZ_BJYN01000011.1"/>
</dbReference>
<dbReference type="GO" id="GO:0016747">
    <property type="term" value="F:acyltransferase activity, transferring groups other than amino-acyl groups"/>
    <property type="evidence" value="ECO:0007669"/>
    <property type="project" value="InterPro"/>
</dbReference>
<proteinExistence type="predicted"/>
<name>A0AAN4RJH9_9ENTE</name>
<dbReference type="Proteomes" id="UP000886597">
    <property type="component" value="Unassembled WGS sequence"/>
</dbReference>
<dbReference type="Gene3D" id="3.40.630.30">
    <property type="match status" value="1"/>
</dbReference>
<reference evidence="3" key="1">
    <citation type="submission" date="2019-08" db="EMBL/GenBank/DDBJ databases">
        <authorList>
            <person name="Ishikawa M."/>
            <person name="Suzuki T."/>
            <person name="Matsutani M."/>
        </authorList>
    </citation>
    <scope>NUCLEOTIDE SEQUENCE</scope>
    <source>
        <strain evidence="3">7C1</strain>
        <strain evidence="2">8C4</strain>
    </source>
</reference>
<organism evidence="3 4">
    <name type="scientific">Tetragenococcus koreensis</name>
    <dbReference type="NCBI Taxonomy" id="290335"/>
    <lineage>
        <taxon>Bacteria</taxon>
        <taxon>Bacillati</taxon>
        <taxon>Bacillota</taxon>
        <taxon>Bacilli</taxon>
        <taxon>Lactobacillales</taxon>
        <taxon>Enterococcaceae</taxon>
        <taxon>Tetragenococcus</taxon>
    </lineage>
</organism>
<evidence type="ECO:0000313" key="5">
    <source>
        <dbReference type="Proteomes" id="UP000886607"/>
    </source>
</evidence>
<evidence type="ECO:0000313" key="3">
    <source>
        <dbReference type="EMBL" id="GEQ53986.1"/>
    </source>
</evidence>
<feature type="domain" description="N-acetyltransferase" evidence="1">
    <location>
        <begin position="9"/>
        <end position="151"/>
    </location>
</feature>
<gene>
    <name evidence="2" type="ORF">TK11N_07600</name>
    <name evidence="3" type="ORF">TK2N_08300</name>
</gene>
<dbReference type="InterPro" id="IPR000182">
    <property type="entry name" value="GNAT_dom"/>
</dbReference>
<accession>A0AAN4RJH9</accession>
<evidence type="ECO:0000259" key="1">
    <source>
        <dbReference type="PROSITE" id="PS51186"/>
    </source>
</evidence>
<dbReference type="Pfam" id="PF00583">
    <property type="entry name" value="Acetyltransf_1"/>
    <property type="match status" value="1"/>
</dbReference>
<comment type="caution">
    <text evidence="3">The sequence shown here is derived from an EMBL/GenBank/DDBJ whole genome shotgun (WGS) entry which is preliminary data.</text>
</comment>
<dbReference type="AlphaFoldDB" id="A0AAN4RJH9"/>
<sequence>MEGINIEIDVFKNSSPHWEKLAEKIEQVNWGAAKYLANRMRKDFKDWESVIVAIDEDKIAGFCSIVKQDIARLSYTPYIATVYVDPAYRGQHLSAKMITKAEAQLQHLNFSEVYILSGLENFYEKLGYKPVGKTRDMFDRKMTTFCKKLTD</sequence>
<dbReference type="EMBL" id="BKBQ01000009">
    <property type="protein sequence ID" value="GEQ53986.1"/>
    <property type="molecule type" value="Genomic_DNA"/>
</dbReference>
<dbReference type="EMBL" id="BKBO01000008">
    <property type="protein sequence ID" value="GEQ48908.1"/>
    <property type="molecule type" value="Genomic_DNA"/>
</dbReference>
<dbReference type="GeneID" id="69984505"/>
<evidence type="ECO:0000313" key="4">
    <source>
        <dbReference type="Proteomes" id="UP000886597"/>
    </source>
</evidence>
<dbReference type="CDD" id="cd04301">
    <property type="entry name" value="NAT_SF"/>
    <property type="match status" value="1"/>
</dbReference>
<reference evidence="3" key="2">
    <citation type="journal article" date="2020" name="Int. Dairy J.">
        <title>Lactic acid bacterial diversity in Brie cheese focusing on salt concentration and pH of isolation medium and characterisation of halophilic and alkaliphilic lactic acid bacterial isolates.</title>
        <authorList>
            <person name="Unno R."/>
            <person name="Matsutani M."/>
            <person name="Suzuki T."/>
            <person name="Kodama K."/>
            <person name="Matsushita H."/>
            <person name="Yamasato K."/>
            <person name="Koizumi Y."/>
            <person name="Ishikawa M."/>
        </authorList>
    </citation>
    <scope>NUCLEOTIDE SEQUENCE</scope>
    <source>
        <strain evidence="3">7C1</strain>
        <strain evidence="2">8C4</strain>
    </source>
</reference>
<protein>
    <submittedName>
        <fullName evidence="3">Acetyltransferase, GNAT family</fullName>
    </submittedName>
</protein>
<keyword evidence="5" id="KW-1185">Reference proteome</keyword>
<dbReference type="PROSITE" id="PS51186">
    <property type="entry name" value="GNAT"/>
    <property type="match status" value="1"/>
</dbReference>
<dbReference type="SUPFAM" id="SSF55729">
    <property type="entry name" value="Acyl-CoA N-acyltransferases (Nat)"/>
    <property type="match status" value="1"/>
</dbReference>
<evidence type="ECO:0000313" key="2">
    <source>
        <dbReference type="EMBL" id="GEQ48908.1"/>
    </source>
</evidence>